<feature type="domain" description="Granulins" evidence="5">
    <location>
        <begin position="108"/>
        <end position="121"/>
    </location>
</feature>
<keyword evidence="3" id="KW-0964">Secreted</keyword>
<sequence length="515" mass="53497">AGCWGGCCKGGGGRGFPPPPQKRKGKREAGVGAEHGCAVGALPPAGVPCAMRTTVTLRLALALALAGVAAVSALRCPDGTSECPSNATCCVTPDGSWGCCPMPQASCCEDKVHCCPHGTTCDLAHGRCISPHGDIPLSTKFPAWKTAPLRQVTCPDGRSACPDGATCCQLPSAQYGCCPLCPPPLGWDWDPPGAILGAQGTLAVTIRLSPVGDVKCDDQMSCPDGNTCCRLSSGAWGCCPLEEAVCCPDHVHCCPQGYTCDPQGGTCLQGGVRLPWLSKTPARGRAGDVKCDDETSCPDGNTCCRLSSGAWGCCPLEQAVCCPDHVHCCPQGYTCDPQGGTCLKGGVRLPWLSKTPARGRGGDVKCDDQMSCPDGNTCCQLSSGAWGCCPLEQAVCCKDHQHCCPRGYTCNAATQSCEKLLAATPLRFPVPTGPPLSPPRPVATIPADTARACPPGQRCCRSKDGSWARCPFAQGSCCEDGRRCCPAGYRCARGGRECWPQRWDVGGGISSRTLL</sequence>
<dbReference type="InterPro" id="IPR039036">
    <property type="entry name" value="Granulin_fam"/>
</dbReference>
<evidence type="ECO:0000313" key="7">
    <source>
        <dbReference type="Proteomes" id="UP000694400"/>
    </source>
</evidence>
<dbReference type="AlphaFoldDB" id="A0A8B9T7U2"/>
<dbReference type="SMART" id="SM00277">
    <property type="entry name" value="GRAN"/>
    <property type="match status" value="5"/>
</dbReference>
<reference evidence="6" key="2">
    <citation type="submission" date="2025-08" db="UniProtKB">
        <authorList>
            <consortium name="Ensembl"/>
        </authorList>
    </citation>
    <scope>IDENTIFICATION</scope>
</reference>
<dbReference type="PANTHER" id="PTHR12274:SF3">
    <property type="entry name" value="PROGRANULIN"/>
    <property type="match status" value="1"/>
</dbReference>
<feature type="domain" description="Granulins" evidence="5">
    <location>
        <begin position="322"/>
        <end position="335"/>
    </location>
</feature>
<proteinExistence type="inferred from homology"/>
<evidence type="ECO:0000259" key="5">
    <source>
        <dbReference type="PROSITE" id="PS00799"/>
    </source>
</evidence>
<dbReference type="PANTHER" id="PTHR12274">
    <property type="entry name" value="GRANULIN"/>
    <property type="match status" value="1"/>
</dbReference>
<reference evidence="6" key="3">
    <citation type="submission" date="2025-09" db="UniProtKB">
        <authorList>
            <consortium name="Ensembl"/>
        </authorList>
    </citation>
    <scope>IDENTIFICATION</scope>
</reference>
<comment type="similarity">
    <text evidence="2">Belongs to the granulin family.</text>
</comment>
<organism evidence="6 7">
    <name type="scientific">Anas platyrhynchos</name>
    <name type="common">Mallard</name>
    <name type="synonym">Anas boschas</name>
    <dbReference type="NCBI Taxonomy" id="8839"/>
    <lineage>
        <taxon>Eukaryota</taxon>
        <taxon>Metazoa</taxon>
        <taxon>Chordata</taxon>
        <taxon>Craniata</taxon>
        <taxon>Vertebrata</taxon>
        <taxon>Euteleostomi</taxon>
        <taxon>Archelosauria</taxon>
        <taxon>Archosauria</taxon>
        <taxon>Dinosauria</taxon>
        <taxon>Saurischia</taxon>
        <taxon>Theropoda</taxon>
        <taxon>Coelurosauria</taxon>
        <taxon>Aves</taxon>
        <taxon>Neognathae</taxon>
        <taxon>Galloanserae</taxon>
        <taxon>Anseriformes</taxon>
        <taxon>Anatidae</taxon>
        <taxon>Anatinae</taxon>
        <taxon>Anas</taxon>
    </lineage>
</organism>
<evidence type="ECO:0000256" key="2">
    <source>
        <dbReference type="ARBA" id="ARBA00010093"/>
    </source>
</evidence>
<protein>
    <submittedName>
        <fullName evidence="6">Granulin precursor</fullName>
    </submittedName>
</protein>
<feature type="domain" description="Granulins" evidence="5">
    <location>
        <begin position="247"/>
        <end position="260"/>
    </location>
</feature>
<dbReference type="SUPFAM" id="SSF57277">
    <property type="entry name" value="Granulin repeat"/>
    <property type="match status" value="6"/>
</dbReference>
<dbReference type="PROSITE" id="PS00799">
    <property type="entry name" value="GRANULINS"/>
    <property type="match status" value="4"/>
</dbReference>
<evidence type="ECO:0000256" key="3">
    <source>
        <dbReference type="ARBA" id="ARBA00022525"/>
    </source>
</evidence>
<dbReference type="GO" id="GO:0005576">
    <property type="term" value="C:extracellular region"/>
    <property type="evidence" value="ECO:0007669"/>
    <property type="project" value="UniProtKB-SubCell"/>
</dbReference>
<dbReference type="InterPro" id="IPR037277">
    <property type="entry name" value="Granulin_sf"/>
</dbReference>
<dbReference type="Proteomes" id="UP000694400">
    <property type="component" value="Chromosome 25"/>
</dbReference>
<evidence type="ECO:0000256" key="1">
    <source>
        <dbReference type="ARBA" id="ARBA00004613"/>
    </source>
</evidence>
<dbReference type="InterPro" id="IPR000118">
    <property type="entry name" value="Granulin"/>
</dbReference>
<feature type="domain" description="Granulins" evidence="5">
    <location>
        <begin position="397"/>
        <end position="410"/>
    </location>
</feature>
<dbReference type="Gene3D" id="2.10.25.160">
    <property type="entry name" value="Granulin"/>
    <property type="match status" value="6"/>
</dbReference>
<comment type="subcellular location">
    <subcellularLocation>
        <location evidence="1">Secreted</location>
    </subcellularLocation>
</comment>
<keyword evidence="4" id="KW-1015">Disulfide bond</keyword>
<dbReference type="Pfam" id="PF00396">
    <property type="entry name" value="Granulin"/>
    <property type="match status" value="5"/>
</dbReference>
<accession>A0A8B9T7U2</accession>
<reference evidence="6" key="1">
    <citation type="submission" date="2019-08" db="EMBL/GenBank/DDBJ databases">
        <title>Three high-quality genomes provides insights into domestication of ducks.</title>
        <authorList>
            <person name="Hou Z.C."/>
            <person name="Zhu F."/>
            <person name="Yin Z.T."/>
            <person name="Zhang F."/>
        </authorList>
    </citation>
    <scope>NUCLEOTIDE SEQUENCE [LARGE SCALE GENOMIC DNA]</scope>
</reference>
<evidence type="ECO:0000313" key="6">
    <source>
        <dbReference type="Ensembl" id="ENSAPLP00020017231.1"/>
    </source>
</evidence>
<dbReference type="Ensembl" id="ENSAPLT00020018610.1">
    <property type="protein sequence ID" value="ENSAPLP00020017231.1"/>
    <property type="gene ID" value="ENSAPLG00020012094.1"/>
</dbReference>
<dbReference type="FunFam" id="2.10.25.160:FF:000001">
    <property type="entry name" value="Granulin precursor"/>
    <property type="match status" value="4"/>
</dbReference>
<name>A0A8B9T7U2_ANAPL</name>
<evidence type="ECO:0000256" key="4">
    <source>
        <dbReference type="ARBA" id="ARBA00023157"/>
    </source>
</evidence>